<evidence type="ECO:0000259" key="3">
    <source>
        <dbReference type="PROSITE" id="PS50994"/>
    </source>
</evidence>
<feature type="compositionally biased region" description="Polar residues" evidence="2">
    <location>
        <begin position="747"/>
        <end position="758"/>
    </location>
</feature>
<dbReference type="PANTHER" id="PTHR47481:SF22">
    <property type="entry name" value="RETROTRANSPOSON GAG DOMAIN-CONTAINING PROTEIN"/>
    <property type="match status" value="1"/>
</dbReference>
<feature type="region of interest" description="Disordered" evidence="2">
    <location>
        <begin position="702"/>
        <end position="730"/>
    </location>
</feature>
<dbReference type="InterPro" id="IPR013103">
    <property type="entry name" value="RVT_2"/>
</dbReference>
<dbReference type="Proteomes" id="UP000288805">
    <property type="component" value="Unassembled WGS sequence"/>
</dbReference>
<dbReference type="InterPro" id="IPR043502">
    <property type="entry name" value="DNA/RNA_pol_sf"/>
</dbReference>
<dbReference type="GO" id="GO:0015074">
    <property type="term" value="P:DNA integration"/>
    <property type="evidence" value="ECO:0007669"/>
    <property type="project" value="InterPro"/>
</dbReference>
<dbReference type="CDD" id="cd09272">
    <property type="entry name" value="RNase_HI_RT_Ty1"/>
    <property type="match status" value="1"/>
</dbReference>
<dbReference type="Pfam" id="PF25597">
    <property type="entry name" value="SH3_retrovirus"/>
    <property type="match status" value="1"/>
</dbReference>
<proteinExistence type="predicted"/>
<reference evidence="4 5" key="1">
    <citation type="journal article" date="2018" name="PLoS Genet.">
        <title>Population sequencing reveals clonal diversity and ancestral inbreeding in the grapevine cultivar Chardonnay.</title>
        <authorList>
            <person name="Roach M.J."/>
            <person name="Johnson D.L."/>
            <person name="Bohlmann J."/>
            <person name="van Vuuren H.J."/>
            <person name="Jones S.J."/>
            <person name="Pretorius I.S."/>
            <person name="Schmidt S.A."/>
            <person name="Borneman A.R."/>
        </authorList>
    </citation>
    <scope>NUCLEOTIDE SEQUENCE [LARGE SCALE GENOMIC DNA]</scope>
    <source>
        <strain evidence="5">cv. Chardonnay</strain>
        <tissue evidence="4">Leaf</tissue>
    </source>
</reference>
<feature type="region of interest" description="Disordered" evidence="2">
    <location>
        <begin position="747"/>
        <end position="766"/>
    </location>
</feature>
<dbReference type="Gene3D" id="3.30.420.10">
    <property type="entry name" value="Ribonuclease H-like superfamily/Ribonuclease H"/>
    <property type="match status" value="1"/>
</dbReference>
<dbReference type="InterPro" id="IPR057670">
    <property type="entry name" value="SH3_retrovirus"/>
</dbReference>
<evidence type="ECO:0000313" key="5">
    <source>
        <dbReference type="Proteomes" id="UP000288805"/>
    </source>
</evidence>
<dbReference type="InterPro" id="IPR001584">
    <property type="entry name" value="Integrase_cat-core"/>
</dbReference>
<sequence length="1261" mass="140743">MNHVPTPMASSTLTTPEIVSSQVTPTLNMSMLNHPLPIKLDRDNHILWHTQMENVIYANGFEDHIEGLRPCPPKTISTGEVNPDFLIWRRYDRMILSWIYFSLTPDVMGQIVGLQTSYEAWTTLQRSFSASTKARTMQLRLAFQTTKKGSLTMMEYIQKLKHIFDSLAAIGEPVLENDQILKLLSGLGAEYNPIVASLTARDDDIQLHAVHSILLTHEQRLHLQTTAIEEDLLIANFATHNRPRRFDVNYQGPRAPASSTSQIGHTPPAQAMMAAPSPASMDSWFLDSSATHHLSHTAANIHNGTPYNGTDSVMVGNGKSLPITQVGHSFLHTSAKPFVLHNVLHVPQLTSNLISVSKFCTDNNTILEFHPSSFFVKDKDTKVTLLQGQLERGLYKFPTSSISSPTASPKHQVFSQKLSPLLCCGINDLATLLLHKVPFSLSTSRASSPFELIHADLWGPAPVPSSTGARYFLLLIDDYSRFVWFYLLPTKDQVHSTFVQFKTLVENQFQTTIKCLQTDHGGEFIALTKFLSLHGILHRFSCPYTPEQNGQVERKMRHVVEIGLTLLYTATLPSKFWLYAFTTAVTLINCMPSPLLNYNSPFSLLYKHPPDYFHFKVFGCLCYPHLKHLNSNKFQPRSTPCIFLGYAPSHKGYLCLNPTTNRVYISRHVVFVETTFPFQALSPPSQQSYHIPVTPAFPLPPSPILSPPTTSSPPATPSEAAPTSPPTSSLSLPPLIQVPFVDEAAETPTTPLQDSTAPIPSHPMITRSKSGICKKKTYLTSLTIEPHIVKQTLQDPNWKLAMEQEYQALLKNQTWSLVPPPSNAKIIGCKWVFKLKHKPNGSIDRYKARLVAQGFHQTYDIDFFETFSPVVKPCTIRLVISIAVSSNWPIKQLDVHNAFLNGDFQEQVFMMQPPGFEDSSCPTHIGFQCSRADASLFYFHSASDIIILLIYVDDILITGSNPSRVHQIISQLSSHFALRDLGDISYFLGIEVTRLSHALHLNQQRYIHQLLERANLHEAKSASTPGALGKLLLAADGEPLSTLDATHYCSLVGALQYITLTRPEISFAVNRACQYMARPTTSHLKAAKRILRYLKGTATHGISIHASPSLSLQGYTDADWASCPDDRRSTSESEYRALALLAAEVSWVQFLLKELCIPQQDTPLIWCDNISATALAANSVFHAHSKHIEIDLHFVRDKVLHKELLIQYVPSTDQLADVFTKHVPSCQFSAARTRLSVVPRPVSLQGDDRQTPMSVADFSPP</sequence>
<name>A0A438K7J8_VITVI</name>
<keyword evidence="1" id="KW-0645">Protease</keyword>
<accession>A0A438K7J8</accession>
<dbReference type="PROSITE" id="PS50994">
    <property type="entry name" value="INTEGRASE"/>
    <property type="match status" value="1"/>
</dbReference>
<feature type="compositionally biased region" description="Low complexity" evidence="2">
    <location>
        <begin position="717"/>
        <end position="730"/>
    </location>
</feature>
<evidence type="ECO:0000256" key="1">
    <source>
        <dbReference type="ARBA" id="ARBA00022750"/>
    </source>
</evidence>
<feature type="region of interest" description="Disordered" evidence="2">
    <location>
        <begin position="253"/>
        <end position="274"/>
    </location>
</feature>
<dbReference type="Pfam" id="PF07727">
    <property type="entry name" value="RVT_2"/>
    <property type="match status" value="2"/>
</dbReference>
<dbReference type="InterPro" id="IPR054722">
    <property type="entry name" value="PolX-like_BBD"/>
</dbReference>
<comment type="caution">
    <text evidence="4">The sequence shown here is derived from an EMBL/GenBank/DDBJ whole genome shotgun (WGS) entry which is preliminary data.</text>
</comment>
<dbReference type="PANTHER" id="PTHR47481">
    <property type="match status" value="1"/>
</dbReference>
<evidence type="ECO:0000256" key="2">
    <source>
        <dbReference type="SAM" id="MobiDB-lite"/>
    </source>
</evidence>
<dbReference type="InterPro" id="IPR036397">
    <property type="entry name" value="RNaseH_sf"/>
</dbReference>
<feature type="compositionally biased region" description="Pro residues" evidence="2">
    <location>
        <begin position="702"/>
        <end position="716"/>
    </location>
</feature>
<protein>
    <submittedName>
        <fullName evidence="4">Retrovirus-related Pol polyprotein from transposon TNT 1-94</fullName>
    </submittedName>
</protein>
<dbReference type="SUPFAM" id="SSF53098">
    <property type="entry name" value="Ribonuclease H-like"/>
    <property type="match status" value="1"/>
</dbReference>
<dbReference type="Pfam" id="PF14223">
    <property type="entry name" value="Retrotran_gag_2"/>
    <property type="match status" value="1"/>
</dbReference>
<gene>
    <name evidence="4" type="primary">POLX_880</name>
    <name evidence="4" type="ORF">CK203_003031</name>
</gene>
<evidence type="ECO:0000313" key="4">
    <source>
        <dbReference type="EMBL" id="RVX17172.1"/>
    </source>
</evidence>
<dbReference type="GO" id="GO:0004190">
    <property type="term" value="F:aspartic-type endopeptidase activity"/>
    <property type="evidence" value="ECO:0007669"/>
    <property type="project" value="UniProtKB-KW"/>
</dbReference>
<dbReference type="InterPro" id="IPR012337">
    <property type="entry name" value="RNaseH-like_sf"/>
</dbReference>
<feature type="region of interest" description="Disordered" evidence="2">
    <location>
        <begin position="1242"/>
        <end position="1261"/>
    </location>
</feature>
<dbReference type="Pfam" id="PF00665">
    <property type="entry name" value="rve"/>
    <property type="match status" value="1"/>
</dbReference>
<dbReference type="SUPFAM" id="SSF56672">
    <property type="entry name" value="DNA/RNA polymerases"/>
    <property type="match status" value="1"/>
</dbReference>
<dbReference type="Pfam" id="PF22936">
    <property type="entry name" value="Pol_BBD"/>
    <property type="match status" value="1"/>
</dbReference>
<organism evidence="4 5">
    <name type="scientific">Vitis vinifera</name>
    <name type="common">Grape</name>
    <dbReference type="NCBI Taxonomy" id="29760"/>
    <lineage>
        <taxon>Eukaryota</taxon>
        <taxon>Viridiplantae</taxon>
        <taxon>Streptophyta</taxon>
        <taxon>Embryophyta</taxon>
        <taxon>Tracheophyta</taxon>
        <taxon>Spermatophyta</taxon>
        <taxon>Magnoliopsida</taxon>
        <taxon>eudicotyledons</taxon>
        <taxon>Gunneridae</taxon>
        <taxon>Pentapetalae</taxon>
        <taxon>rosids</taxon>
        <taxon>Vitales</taxon>
        <taxon>Vitaceae</taxon>
        <taxon>Viteae</taxon>
        <taxon>Vitis</taxon>
    </lineage>
</organism>
<dbReference type="AlphaFoldDB" id="A0A438K7J8"/>
<dbReference type="GO" id="GO:0003676">
    <property type="term" value="F:nucleic acid binding"/>
    <property type="evidence" value="ECO:0007669"/>
    <property type="project" value="InterPro"/>
</dbReference>
<dbReference type="EMBL" id="QGNW01000014">
    <property type="protein sequence ID" value="RVX17172.1"/>
    <property type="molecule type" value="Genomic_DNA"/>
</dbReference>
<keyword evidence="1" id="KW-0064">Aspartyl protease</keyword>
<keyword evidence="1" id="KW-0378">Hydrolase</keyword>
<feature type="domain" description="Integrase catalytic" evidence="3">
    <location>
        <begin position="445"/>
        <end position="609"/>
    </location>
</feature>